<reference evidence="1 2" key="1">
    <citation type="submission" date="2019-03" db="EMBL/GenBank/DDBJ databases">
        <title>Porphyromonas levii Isolated from the Uterus of Dairy Cows.</title>
        <authorList>
            <person name="Francis A.M."/>
        </authorList>
    </citation>
    <scope>NUCLEOTIDE SEQUENCE [LARGE SCALE GENOMIC DNA]</scope>
    <source>
        <strain evidence="1 2">AF5678</strain>
    </source>
</reference>
<dbReference type="OrthoDB" id="669114at2"/>
<dbReference type="RefSeq" id="WP_018359327.1">
    <property type="nucleotide sequence ID" value="NZ_CP197400.1"/>
</dbReference>
<dbReference type="InterPro" id="IPR038707">
    <property type="entry name" value="TraQ_sf"/>
</dbReference>
<evidence type="ECO:0000313" key="2">
    <source>
        <dbReference type="Proteomes" id="UP000297225"/>
    </source>
</evidence>
<protein>
    <submittedName>
        <fullName evidence="1">DUF3872 domain-containing protein</fullName>
    </submittedName>
</protein>
<name>A0A4Y8WLK8_9PORP</name>
<dbReference type="Pfam" id="PF12988">
    <property type="entry name" value="TraQ_transposon"/>
    <property type="match status" value="1"/>
</dbReference>
<dbReference type="EMBL" id="SPNC01000332">
    <property type="protein sequence ID" value="TFH93796.1"/>
    <property type="molecule type" value="Genomic_DNA"/>
</dbReference>
<dbReference type="STRING" id="1122973.GCA_000379925_02102"/>
<gene>
    <name evidence="1" type="ORF">E4P47_10105</name>
</gene>
<sequence length="127" mass="14837">MLAGFCLSSCDRTLDVQTVFPFEVETMPVRKEIAVGETAEIRCLLKSKGDFSDTRYTIRYFQPEGEGELRLDGVVFEPNDRYPLESKSFRLYYTSRSTDRQLIDIYIEDNHGQLQQLSFDFNNKRTK</sequence>
<keyword evidence="2" id="KW-1185">Reference proteome</keyword>
<dbReference type="AlphaFoldDB" id="A0A4Y8WLK8"/>
<organism evidence="1 2">
    <name type="scientific">Porphyromonas levii</name>
    <dbReference type="NCBI Taxonomy" id="28114"/>
    <lineage>
        <taxon>Bacteria</taxon>
        <taxon>Pseudomonadati</taxon>
        <taxon>Bacteroidota</taxon>
        <taxon>Bacteroidia</taxon>
        <taxon>Bacteroidales</taxon>
        <taxon>Porphyromonadaceae</taxon>
        <taxon>Porphyromonas</taxon>
    </lineage>
</organism>
<evidence type="ECO:0000313" key="1">
    <source>
        <dbReference type="EMBL" id="TFH93796.1"/>
    </source>
</evidence>
<dbReference type="Gene3D" id="2.60.40.2410">
    <property type="entry name" value="Uncharacterised protein PF12988, DUF3872"/>
    <property type="match status" value="1"/>
</dbReference>
<comment type="caution">
    <text evidence="1">The sequence shown here is derived from an EMBL/GenBank/DDBJ whole genome shotgun (WGS) entry which is preliminary data.</text>
</comment>
<proteinExistence type="predicted"/>
<dbReference type="InterPro" id="IPR024355">
    <property type="entry name" value="TraQ_bacteroidetes"/>
</dbReference>
<accession>A0A4Y8WLK8</accession>
<dbReference type="Proteomes" id="UP000297225">
    <property type="component" value="Unassembled WGS sequence"/>
</dbReference>